<feature type="compositionally biased region" description="Low complexity" evidence="1">
    <location>
        <begin position="539"/>
        <end position="573"/>
    </location>
</feature>
<feature type="compositionally biased region" description="Low complexity" evidence="1">
    <location>
        <begin position="735"/>
        <end position="760"/>
    </location>
</feature>
<evidence type="ECO:0000256" key="2">
    <source>
        <dbReference type="SAM" id="Phobius"/>
    </source>
</evidence>
<name>A0A5C5FT31_9BASI</name>
<feature type="compositionally biased region" description="Basic and acidic residues" evidence="1">
    <location>
        <begin position="192"/>
        <end position="209"/>
    </location>
</feature>
<reference evidence="3 4" key="1">
    <citation type="submission" date="2019-03" db="EMBL/GenBank/DDBJ databases">
        <title>Rhodosporidium diobovatum UCD-FST 08-225 genome sequencing, assembly, and annotation.</title>
        <authorList>
            <person name="Fakankun I.U."/>
            <person name="Fristensky B."/>
            <person name="Levin D.B."/>
        </authorList>
    </citation>
    <scope>NUCLEOTIDE SEQUENCE [LARGE SCALE GENOMIC DNA]</scope>
    <source>
        <strain evidence="3 4">UCD-FST 08-225</strain>
    </source>
</reference>
<feature type="compositionally biased region" description="Basic residues" evidence="1">
    <location>
        <begin position="168"/>
        <end position="178"/>
    </location>
</feature>
<evidence type="ECO:0000256" key="1">
    <source>
        <dbReference type="SAM" id="MobiDB-lite"/>
    </source>
</evidence>
<feature type="compositionally biased region" description="Low complexity" evidence="1">
    <location>
        <begin position="179"/>
        <end position="191"/>
    </location>
</feature>
<evidence type="ECO:0000313" key="4">
    <source>
        <dbReference type="Proteomes" id="UP000311382"/>
    </source>
</evidence>
<sequence>MDWSWDGSIISLSSVPPVDGPLSPRSSSHSRGPGDAPQPAHPPLSAPLATSRDARRATVESPTRLPTPPERAYLSPPSSSSLFAPTSPLSSPAPVDASAVSAPPRSHERPPMQHTHSYALSLLLAEHSFSPPASPTASVASSFPGSRTRLSSCAGNPASSQDASPRSRSNRRRTRTRGRSGSVSSTVSTDGSAHDDRAGEVSSEDDHHAGGLVMPSLHLESSAQRGQPPVHGGHDEGRRVKLLVLGKTPEDRRTLATLLAHDEDLHRATSGASVAAATDMSFSFLSMRSSERSASRGARPVAAERPAEFFEPLVHVEAPVALWHPTRADTDAAELVAELTRPLERLEAKLARSYPATTGLAHVVEAAGCGDFEACTFLFSSPPLASEIALARPVSHVLPIFPVLVLPPSPTGKPQKTTALSLAVQEQLNTAGVRWVPALAASHSSPSASGPSTTSSLYMLPHDLFVQHAKGERPRAPHPVSSVASLPVSSPDSEDAPPSSLSSSQEFVTPADRVAASSYHTSAGSSIAGDRERDRNPRSSARGTARSLSASSRAGSNSGAPPSSFAASSSSSSSTSLADLHRLQAMVHDPASVAMLRARRARAFLEWRDVEVAASGAGAGESRMLDFSRRVAERRRVLARRALSSATKDEAALSASHNEEDDGDVLATSDDERELADEHDADDRAGASSFATDPMTPRCTQRPLLSPLATRSGGVPARSDSYFPPLDDPTSPADALASSTHSLATTASSSSSGNTSSRSTRTSLGASSLLVLPSADPFHLPSLLHLVGLNLRLAVFAPSFTSPPGSSAGSAASAAGEKSDAESAREGHEARERPDRPQWTWWRAAAVVGLVFAAGVAVGAAASSSPSVDTRVGGVAAAAWAPRVRC</sequence>
<feature type="region of interest" description="Disordered" evidence="1">
    <location>
        <begin position="1"/>
        <end position="211"/>
    </location>
</feature>
<comment type="caution">
    <text evidence="3">The sequence shown here is derived from an EMBL/GenBank/DDBJ whole genome shotgun (WGS) entry which is preliminary data.</text>
</comment>
<keyword evidence="2" id="KW-0812">Transmembrane</keyword>
<feature type="region of interest" description="Disordered" evidence="1">
    <location>
        <begin position="804"/>
        <end position="837"/>
    </location>
</feature>
<dbReference type="EMBL" id="SOZI01000078">
    <property type="protein sequence ID" value="TNY20013.1"/>
    <property type="molecule type" value="Genomic_DNA"/>
</dbReference>
<feature type="compositionally biased region" description="Acidic residues" evidence="1">
    <location>
        <begin position="659"/>
        <end position="675"/>
    </location>
</feature>
<feature type="compositionally biased region" description="Low complexity" evidence="1">
    <location>
        <begin position="128"/>
        <end position="144"/>
    </location>
</feature>
<feature type="compositionally biased region" description="Basic and acidic residues" evidence="1">
    <location>
        <begin position="817"/>
        <end position="836"/>
    </location>
</feature>
<organism evidence="3 4">
    <name type="scientific">Rhodotorula diobovata</name>
    <dbReference type="NCBI Taxonomy" id="5288"/>
    <lineage>
        <taxon>Eukaryota</taxon>
        <taxon>Fungi</taxon>
        <taxon>Dikarya</taxon>
        <taxon>Basidiomycota</taxon>
        <taxon>Pucciniomycotina</taxon>
        <taxon>Microbotryomycetes</taxon>
        <taxon>Sporidiobolales</taxon>
        <taxon>Sporidiobolaceae</taxon>
        <taxon>Rhodotorula</taxon>
    </lineage>
</organism>
<accession>A0A5C5FT31</accession>
<dbReference type="AlphaFoldDB" id="A0A5C5FT31"/>
<feature type="region of interest" description="Disordered" evidence="1">
    <location>
        <begin position="642"/>
        <end position="760"/>
    </location>
</feature>
<gene>
    <name evidence="3" type="ORF">DMC30DRAFT_378063</name>
</gene>
<keyword evidence="4" id="KW-1185">Reference proteome</keyword>
<dbReference type="Proteomes" id="UP000311382">
    <property type="component" value="Unassembled WGS sequence"/>
</dbReference>
<feature type="compositionally biased region" description="Polar residues" evidence="1">
    <location>
        <begin position="148"/>
        <end position="164"/>
    </location>
</feature>
<feature type="compositionally biased region" description="Low complexity" evidence="1">
    <location>
        <begin position="804"/>
        <end position="816"/>
    </location>
</feature>
<feature type="compositionally biased region" description="Basic and acidic residues" evidence="1">
    <location>
        <begin position="676"/>
        <end position="685"/>
    </location>
</feature>
<feature type="transmembrane region" description="Helical" evidence="2">
    <location>
        <begin position="841"/>
        <end position="862"/>
    </location>
</feature>
<dbReference type="OrthoDB" id="2536047at2759"/>
<keyword evidence="2" id="KW-1133">Transmembrane helix</keyword>
<feature type="region of interest" description="Disordered" evidence="1">
    <location>
        <begin position="471"/>
        <end position="573"/>
    </location>
</feature>
<feature type="compositionally biased region" description="Low complexity" evidence="1">
    <location>
        <begin position="20"/>
        <end position="34"/>
    </location>
</feature>
<evidence type="ECO:0000313" key="3">
    <source>
        <dbReference type="EMBL" id="TNY20013.1"/>
    </source>
</evidence>
<feature type="compositionally biased region" description="Low complexity" evidence="1">
    <location>
        <begin position="72"/>
        <end position="104"/>
    </location>
</feature>
<keyword evidence="2" id="KW-0472">Membrane</keyword>
<proteinExistence type="predicted"/>
<protein>
    <submittedName>
        <fullName evidence="3">Uncharacterized protein</fullName>
    </submittedName>
</protein>
<feature type="compositionally biased region" description="Low complexity" evidence="1">
    <location>
        <begin position="479"/>
        <end position="504"/>
    </location>
</feature>